<organism evidence="1 2">
    <name type="scientific">Clonostachys rhizophaga</name>
    <dbReference type="NCBI Taxonomy" id="160324"/>
    <lineage>
        <taxon>Eukaryota</taxon>
        <taxon>Fungi</taxon>
        <taxon>Dikarya</taxon>
        <taxon>Ascomycota</taxon>
        <taxon>Pezizomycotina</taxon>
        <taxon>Sordariomycetes</taxon>
        <taxon>Hypocreomycetidae</taxon>
        <taxon>Hypocreales</taxon>
        <taxon>Bionectriaceae</taxon>
        <taxon>Clonostachys</taxon>
    </lineage>
</organism>
<gene>
    <name evidence="1" type="ORF">CRHIZ90672A_00010639</name>
</gene>
<dbReference type="OrthoDB" id="5136968at2759"/>
<accession>A0A9N9VR50</accession>
<comment type="caution">
    <text evidence="1">The sequence shown here is derived from an EMBL/GenBank/DDBJ whole genome shotgun (WGS) entry which is preliminary data.</text>
</comment>
<name>A0A9N9VR50_9HYPO</name>
<dbReference type="InterPro" id="IPR032675">
    <property type="entry name" value="LRR_dom_sf"/>
</dbReference>
<dbReference type="SUPFAM" id="SSF52047">
    <property type="entry name" value="RNI-like"/>
    <property type="match status" value="1"/>
</dbReference>
<dbReference type="EMBL" id="CABFNQ020000732">
    <property type="protein sequence ID" value="CAH0028394.1"/>
    <property type="molecule type" value="Genomic_DNA"/>
</dbReference>
<sequence>MPKEAYHFPLLLNFTRIMSNTSYYFGPDWSNSNYTEKIVPLANLQDVFHETLHPSGYHTFYNEAPNLFGFLRLRHYECIGTQGTLQAARRFADLPPRSSSVEEIILHWSWCTADLLKNMLDSCRGLKKLEFSHREFNAADGAAIMPRDILDAILPHASTLENLYLNLDDFQDKQVDNPQRIHMGTDLRQMHSLKRLTIGMQELLGINASALFNYNEAAGQLPPSSPALLDCIPENLEYLLIHSCGGGIIIDQVHCLLHAITQSERFNKLTYFGILFKGWREDLPATAGYMTNHPDFNNDLDAVDEYKSLEFDLGFQTYTAYHHDWTSKFTDNANRPSNLMSRIYAPHLRNLYRERRMNSQYVDAQYSYSDVPNPFED</sequence>
<evidence type="ECO:0000313" key="1">
    <source>
        <dbReference type="EMBL" id="CAH0028394.1"/>
    </source>
</evidence>
<keyword evidence="2" id="KW-1185">Reference proteome</keyword>
<dbReference type="Gene3D" id="3.80.10.10">
    <property type="entry name" value="Ribonuclease Inhibitor"/>
    <property type="match status" value="1"/>
</dbReference>
<proteinExistence type="predicted"/>
<reference evidence="1" key="1">
    <citation type="submission" date="2021-10" db="EMBL/GenBank/DDBJ databases">
        <authorList>
            <person name="Piombo E."/>
        </authorList>
    </citation>
    <scope>NUCLEOTIDE SEQUENCE</scope>
</reference>
<dbReference type="AlphaFoldDB" id="A0A9N9VR50"/>
<protein>
    <submittedName>
        <fullName evidence="1">Uncharacterized protein</fullName>
    </submittedName>
</protein>
<evidence type="ECO:0000313" key="2">
    <source>
        <dbReference type="Proteomes" id="UP000696573"/>
    </source>
</evidence>
<dbReference type="Proteomes" id="UP000696573">
    <property type="component" value="Unassembled WGS sequence"/>
</dbReference>